<dbReference type="Proteomes" id="UP001433268">
    <property type="component" value="Unassembled WGS sequence"/>
</dbReference>
<feature type="region of interest" description="Disordered" evidence="1">
    <location>
        <begin position="1"/>
        <end position="23"/>
    </location>
</feature>
<comment type="caution">
    <text evidence="2">The sequence shown here is derived from an EMBL/GenBank/DDBJ whole genome shotgun (WGS) entry which is preliminary data.</text>
</comment>
<protein>
    <submittedName>
        <fullName evidence="2">Uncharacterized protein</fullName>
    </submittedName>
</protein>
<dbReference type="GeneID" id="92049467"/>
<reference evidence="2 3" key="1">
    <citation type="submission" date="2023-01" db="EMBL/GenBank/DDBJ databases">
        <title>Analysis of 21 Apiospora genomes using comparative genomics revels a genus with tremendous synthesis potential of carbohydrate active enzymes and secondary metabolites.</title>
        <authorList>
            <person name="Sorensen T."/>
        </authorList>
    </citation>
    <scope>NUCLEOTIDE SEQUENCE [LARGE SCALE GENOMIC DNA]</scope>
    <source>
        <strain evidence="2 3">CBS 114990</strain>
    </source>
</reference>
<organism evidence="2 3">
    <name type="scientific">Apiospora hydei</name>
    <dbReference type="NCBI Taxonomy" id="1337664"/>
    <lineage>
        <taxon>Eukaryota</taxon>
        <taxon>Fungi</taxon>
        <taxon>Dikarya</taxon>
        <taxon>Ascomycota</taxon>
        <taxon>Pezizomycotina</taxon>
        <taxon>Sordariomycetes</taxon>
        <taxon>Xylariomycetidae</taxon>
        <taxon>Amphisphaeriales</taxon>
        <taxon>Apiosporaceae</taxon>
        <taxon>Apiospora</taxon>
    </lineage>
</organism>
<accession>A0ABR1V4V8</accession>
<dbReference type="EMBL" id="JAQQWN010000009">
    <property type="protein sequence ID" value="KAK8065346.1"/>
    <property type="molecule type" value="Genomic_DNA"/>
</dbReference>
<feature type="compositionally biased region" description="Low complexity" evidence="1">
    <location>
        <begin position="1"/>
        <end position="10"/>
    </location>
</feature>
<evidence type="ECO:0000256" key="1">
    <source>
        <dbReference type="SAM" id="MobiDB-lite"/>
    </source>
</evidence>
<evidence type="ECO:0000313" key="2">
    <source>
        <dbReference type="EMBL" id="KAK8065346.1"/>
    </source>
</evidence>
<gene>
    <name evidence="2" type="ORF">PG997_012093</name>
</gene>
<evidence type="ECO:0000313" key="3">
    <source>
        <dbReference type="Proteomes" id="UP001433268"/>
    </source>
</evidence>
<keyword evidence="3" id="KW-1185">Reference proteome</keyword>
<name>A0ABR1V4V8_9PEZI</name>
<proteinExistence type="predicted"/>
<dbReference type="RefSeq" id="XP_066662099.1">
    <property type="nucleotide sequence ID" value="XM_066816407.1"/>
</dbReference>
<sequence length="180" mass="19773">MEDGQQQQQQRRPVAWYTTPASSTPEVNGQVDAQLHAAVVGIGAFFGIWATQAHWTEPTTDMQKQKESAGSPTFPASSCMWPLAQRGSCFFDRRRTASKQVLGAALVGWLVGWFGRPYTKLISKYCPNTSVIGGYGRHQAGRHWAKVPSAWSEQATLAESFTVVCDYDAASSSLKNGRPF</sequence>